<evidence type="ECO:0000313" key="3">
    <source>
        <dbReference type="EMBL" id="ETX07188.1"/>
    </source>
</evidence>
<dbReference type="Gene3D" id="3.90.226.10">
    <property type="entry name" value="2-enoyl-CoA Hydratase, Chain A, domain 1"/>
    <property type="match status" value="2"/>
</dbReference>
<dbReference type="PROSITE" id="PS50980">
    <property type="entry name" value="COA_CT_NTER"/>
    <property type="match status" value="1"/>
</dbReference>
<reference evidence="3 4" key="1">
    <citation type="journal article" date="2014" name="Nature">
        <title>An environmental bacterial taxon with a large and distinct metabolic repertoire.</title>
        <authorList>
            <person name="Wilson M.C."/>
            <person name="Mori T."/>
            <person name="Ruckert C."/>
            <person name="Uria A.R."/>
            <person name="Helf M.J."/>
            <person name="Takada K."/>
            <person name="Gernert C."/>
            <person name="Steffens U.A."/>
            <person name="Heycke N."/>
            <person name="Schmitt S."/>
            <person name="Rinke C."/>
            <person name="Helfrich E.J."/>
            <person name="Brachmann A.O."/>
            <person name="Gurgui C."/>
            <person name="Wakimoto T."/>
            <person name="Kracht M."/>
            <person name="Crusemann M."/>
            <person name="Hentschel U."/>
            <person name="Abe I."/>
            <person name="Matsunaga S."/>
            <person name="Kalinowski J."/>
            <person name="Takeyama H."/>
            <person name="Piel J."/>
        </authorList>
    </citation>
    <scope>NUCLEOTIDE SEQUENCE [LARGE SCALE GENOMIC DNA]</scope>
    <source>
        <strain evidence="4">TSY2</strain>
    </source>
</reference>
<dbReference type="GO" id="GO:0004658">
    <property type="term" value="F:propionyl-CoA carboxylase activity"/>
    <property type="evidence" value="ECO:0007669"/>
    <property type="project" value="TreeGrafter"/>
</dbReference>
<dbReference type="HOGENOM" id="CLU_018822_6_1_7"/>
<dbReference type="AlphaFoldDB" id="W4MAG1"/>
<comment type="caution">
    <text evidence="3">The sequence shown here is derived from an EMBL/GenBank/DDBJ whole genome shotgun (WGS) entry which is preliminary data.</text>
</comment>
<dbReference type="InterPro" id="IPR029045">
    <property type="entry name" value="ClpP/crotonase-like_dom_sf"/>
</dbReference>
<feature type="domain" description="CoA carboxyltransferase N-terminal" evidence="1">
    <location>
        <begin position="1"/>
        <end position="257"/>
    </location>
</feature>
<feature type="domain" description="CoA carboxyltransferase C-terminal" evidence="2">
    <location>
        <begin position="276"/>
        <end position="516"/>
    </location>
</feature>
<gene>
    <name evidence="3" type="ORF">ETSY2_12640</name>
</gene>
<dbReference type="Pfam" id="PF01039">
    <property type="entry name" value="Carboxyl_trans"/>
    <property type="match status" value="1"/>
</dbReference>
<sequence length="543" mass="59517">MVYDRAAAEQNVNGLVASLRRVHEAFAQPQWQAAARQHARGKLTVQEKLALLFDSFEETMVPSPELDPRHGERRLLTGQGLMNGRPVAVAIFDSSIAAGSVTIATGQKLIAHMQQAEAQRCPLLIDWDSGGADIPEGVASLDIFRQIFTQINEISGRIPTLSIISGLNAGGGAYAPVMTDTVIMIDGSMMAVTGPAVIRVATGEVVTPDEMGGPQLHAEKSGEAHYRVSDYPAAAQLARQYFSYLPQSMWDFPPQISPADKQGVPTDLRAIVTQARINGRLKRNASWDIRTFIDAAVDDGTWLEYQEAFGTSAVVGLARIAGVAVAIIANQRLVLGGSMTAASSSKVTRFLKLANAYHLPVVTFVDVPGFIATQAESEGQILSKGAALLMMYPNVMVPRVSVVIDKAFGGAYCAMDSLTTSIRARFCRHYGFTTGQIAVMGKEAGPFFTYGPDGGDAAVKEEQQERYEREYLNMDLAFEGNFVKPLEPEDLRQQLVHDIPPLYRDYQNYWRTLLHEMELVQQQCPQLYHELRYGTLRGLIHPL</sequence>
<evidence type="ECO:0000313" key="4">
    <source>
        <dbReference type="Proteomes" id="UP000019140"/>
    </source>
</evidence>
<dbReference type="EMBL" id="AZHX01000505">
    <property type="protein sequence ID" value="ETX07188.1"/>
    <property type="molecule type" value="Genomic_DNA"/>
</dbReference>
<protein>
    <recommendedName>
        <fullName evidence="5">Methylmalonyl-CoA carboxyltransferase</fullName>
    </recommendedName>
</protein>
<dbReference type="PROSITE" id="PS50989">
    <property type="entry name" value="COA_CT_CTER"/>
    <property type="match status" value="1"/>
</dbReference>
<dbReference type="InterPro" id="IPR011762">
    <property type="entry name" value="COA_CT_N"/>
</dbReference>
<dbReference type="InterPro" id="IPR034733">
    <property type="entry name" value="AcCoA_carboxyl_beta"/>
</dbReference>
<dbReference type="PANTHER" id="PTHR43842">
    <property type="entry name" value="PROPIONYL-COA CARBOXYLASE BETA CHAIN"/>
    <property type="match status" value="1"/>
</dbReference>
<evidence type="ECO:0000259" key="1">
    <source>
        <dbReference type="PROSITE" id="PS50980"/>
    </source>
</evidence>
<dbReference type="InterPro" id="IPR051047">
    <property type="entry name" value="AccD/PCCB"/>
</dbReference>
<proteinExistence type="predicted"/>
<organism evidence="3 4">
    <name type="scientific">Candidatus Entotheonella gemina</name>
    <dbReference type="NCBI Taxonomy" id="1429439"/>
    <lineage>
        <taxon>Bacteria</taxon>
        <taxon>Pseudomonadati</taxon>
        <taxon>Nitrospinota/Tectimicrobiota group</taxon>
        <taxon>Candidatus Tectimicrobiota</taxon>
        <taxon>Candidatus Entotheonellia</taxon>
        <taxon>Candidatus Entotheonellales</taxon>
        <taxon>Candidatus Entotheonellaceae</taxon>
        <taxon>Candidatus Entotheonella</taxon>
    </lineage>
</organism>
<dbReference type="SUPFAM" id="SSF52096">
    <property type="entry name" value="ClpP/crotonase"/>
    <property type="match status" value="2"/>
</dbReference>
<dbReference type="InterPro" id="IPR011763">
    <property type="entry name" value="COA_CT_C"/>
</dbReference>
<name>W4MAG1_9BACT</name>
<evidence type="ECO:0008006" key="5">
    <source>
        <dbReference type="Google" id="ProtNLM"/>
    </source>
</evidence>
<evidence type="ECO:0000259" key="2">
    <source>
        <dbReference type="PROSITE" id="PS50989"/>
    </source>
</evidence>
<keyword evidence="4" id="KW-1185">Reference proteome</keyword>
<dbReference type="PANTHER" id="PTHR43842:SF2">
    <property type="entry name" value="PROPIONYL-COA CARBOXYLASE BETA CHAIN, MITOCHONDRIAL"/>
    <property type="match status" value="1"/>
</dbReference>
<dbReference type="GO" id="GO:0009317">
    <property type="term" value="C:acetyl-CoA carboxylase complex"/>
    <property type="evidence" value="ECO:0007669"/>
    <property type="project" value="TreeGrafter"/>
</dbReference>
<dbReference type="Proteomes" id="UP000019140">
    <property type="component" value="Unassembled WGS sequence"/>
</dbReference>
<accession>W4MAG1</accession>